<gene>
    <name evidence="1" type="ORF">EZ315_04605</name>
</gene>
<keyword evidence="2" id="KW-1185">Reference proteome</keyword>
<accession>A0A4Z0V9J3</accession>
<organism evidence="1 2">
    <name type="scientific">Duncaniella freteri</name>
    <dbReference type="NCBI Taxonomy" id="2530391"/>
    <lineage>
        <taxon>Bacteria</taxon>
        <taxon>Pseudomonadati</taxon>
        <taxon>Bacteroidota</taxon>
        <taxon>Bacteroidia</taxon>
        <taxon>Bacteroidales</taxon>
        <taxon>Muribaculaceae</taxon>
        <taxon>Duncaniella</taxon>
    </lineage>
</organism>
<name>A0A4Z0V9J3_9BACT</name>
<comment type="caution">
    <text evidence="1">The sequence shown here is derived from an EMBL/GenBank/DDBJ whole genome shotgun (WGS) entry which is preliminary data.</text>
</comment>
<dbReference type="RefSeq" id="WP_135471015.1">
    <property type="nucleotide sequence ID" value="NZ_CASCNC010000014.1"/>
</dbReference>
<sequence>MTYHLSSNAILSTVHALAALQALSCSDDERAVLAPVLCRQRSGVLALMIRNAFAEVMLKLGPLVRDTSLDGEAGDTAVGFTEADAAPDADMWAELLTPESFTTTRHGIVRRAIEQCVAFTALSTWCAASASEGAVPVSENFASLASGWHRTVMSALSPDIYPAIRHEG</sequence>
<dbReference type="Proteomes" id="UP000297635">
    <property type="component" value="Unassembled WGS sequence"/>
</dbReference>
<evidence type="ECO:0000313" key="2">
    <source>
        <dbReference type="Proteomes" id="UP000297635"/>
    </source>
</evidence>
<evidence type="ECO:0000313" key="1">
    <source>
        <dbReference type="EMBL" id="TGG40012.1"/>
    </source>
</evidence>
<reference evidence="1 2" key="1">
    <citation type="submission" date="2019-02" db="EMBL/GenBank/DDBJ databases">
        <title>Isolation and identification of novel species under the genus Muribaculum.</title>
        <authorList>
            <person name="Miyake S."/>
            <person name="Ding Y."/>
            <person name="Low A."/>
            <person name="Soh M."/>
            <person name="Seedorf H."/>
        </authorList>
    </citation>
    <scope>NUCLEOTIDE SEQUENCE [LARGE SCALE GENOMIC DNA]</scope>
    <source>
        <strain evidence="1 2">TLL-A3</strain>
    </source>
</reference>
<dbReference type="AlphaFoldDB" id="A0A4Z0V9J3"/>
<dbReference type="GeneID" id="82149064"/>
<protein>
    <submittedName>
        <fullName evidence="1">Uncharacterized protein</fullName>
    </submittedName>
</protein>
<proteinExistence type="predicted"/>
<dbReference type="EMBL" id="SJSA01000001">
    <property type="protein sequence ID" value="TGG40012.1"/>
    <property type="molecule type" value="Genomic_DNA"/>
</dbReference>